<proteinExistence type="inferred from homology"/>
<evidence type="ECO:0000256" key="1">
    <source>
        <dbReference type="ARBA" id="ARBA00022670"/>
    </source>
</evidence>
<keyword evidence="7" id="KW-1185">Reference proteome</keyword>
<keyword evidence="2" id="KW-0378">Hydrolase</keyword>
<dbReference type="SUPFAM" id="SSF51101">
    <property type="entry name" value="Mannose-binding lectins"/>
    <property type="match status" value="2"/>
</dbReference>
<protein>
    <submittedName>
        <fullName evidence="6">S8 family serine peptidase</fullName>
    </submittedName>
</protein>
<dbReference type="InterPro" id="IPR036404">
    <property type="entry name" value="Jacalin-like_lectin_dom_sf"/>
</dbReference>
<dbReference type="InterPro" id="IPR000209">
    <property type="entry name" value="Peptidase_S8/S53_dom"/>
</dbReference>
<organism evidence="6 7">
    <name type="scientific">Tahibacter amnicola</name>
    <dbReference type="NCBI Taxonomy" id="2976241"/>
    <lineage>
        <taxon>Bacteria</taxon>
        <taxon>Pseudomonadati</taxon>
        <taxon>Pseudomonadota</taxon>
        <taxon>Gammaproteobacteria</taxon>
        <taxon>Lysobacterales</taxon>
        <taxon>Rhodanobacteraceae</taxon>
        <taxon>Tahibacter</taxon>
    </lineage>
</organism>
<dbReference type="SUPFAM" id="SSF52743">
    <property type="entry name" value="Subtilisin-like"/>
    <property type="match status" value="1"/>
</dbReference>
<name>A0ABY6BBA2_9GAMM</name>
<gene>
    <name evidence="6" type="ORF">N4264_16975</name>
</gene>
<accession>A0ABY6BBA2</accession>
<keyword evidence="1" id="KW-0645">Protease</keyword>
<dbReference type="PROSITE" id="PS00138">
    <property type="entry name" value="SUBTILASE_SER"/>
    <property type="match status" value="1"/>
</dbReference>
<evidence type="ECO:0000256" key="3">
    <source>
        <dbReference type="ARBA" id="ARBA00022825"/>
    </source>
</evidence>
<comment type="similarity">
    <text evidence="4">Belongs to the peptidase S8 family.</text>
</comment>
<keyword evidence="3" id="KW-0720">Serine protease</keyword>
<dbReference type="EMBL" id="CP104694">
    <property type="protein sequence ID" value="UXI66433.1"/>
    <property type="molecule type" value="Genomic_DNA"/>
</dbReference>
<evidence type="ECO:0000256" key="2">
    <source>
        <dbReference type="ARBA" id="ARBA00022801"/>
    </source>
</evidence>
<dbReference type="Gene3D" id="2.100.10.30">
    <property type="entry name" value="Jacalin-like lectin domain"/>
    <property type="match status" value="2"/>
</dbReference>
<dbReference type="Gene3D" id="3.40.50.200">
    <property type="entry name" value="Peptidase S8/S53 domain"/>
    <property type="match status" value="1"/>
</dbReference>
<feature type="domain" description="Peptidase S8/S53" evidence="5">
    <location>
        <begin position="275"/>
        <end position="536"/>
    </location>
</feature>
<dbReference type="PROSITE" id="PS51892">
    <property type="entry name" value="SUBTILASE"/>
    <property type="match status" value="1"/>
</dbReference>
<reference evidence="6" key="1">
    <citation type="submission" date="2022-09" db="EMBL/GenBank/DDBJ databases">
        <title>Tahibacter sp. nov., isolated from a fresh water.</title>
        <authorList>
            <person name="Baek J.H."/>
            <person name="Lee J.K."/>
            <person name="Kim J.M."/>
            <person name="Jeon C.O."/>
        </authorList>
    </citation>
    <scope>NUCLEOTIDE SEQUENCE</scope>
    <source>
        <strain evidence="6">W38</strain>
    </source>
</reference>
<sequence length="869" mass="90442">MILPLFTLRRWLLLGALLAPGLLPAQPRPGLVTLPDRPTLAPSLSAGDEALCPRPRTPHVKPDRVRFWPGLYRDRVVVKLRDGGRLYGGDGARAATFAASSPMAGVIGMQIDELNRLLADRAVRGVRPYFSDPPSRLAALHEQAQARSCRQMPRLDSYYWIYLDPSVQGEAIATRLNQSPLVEVAYLPPFPRNADVPPQTPDFESGQGYLRPAADGGIDAVSAWELAGGRGAGMRIIDIEGNWNVDHEDLPKPFWYSGVPFLNEILSGVNAGDLKTHHGTSVVSELVAKDDGHGVTGIASDASWGAASTISPNALRAVLGGGSAIHDASVADAVIRATEPLRPGDVILIEQHSPGPPVGAACSCRGDGEDCRQFEFVPMEYFPDSFDAISTATAAGIIVVEAAGNGEMDLDRAEYENRFDRTRRDSGAILVGATVGGRRERACFSNHGGRVDVNGWGSGVMAAGHVDREGDDSDVNIRVNGSDVNQFYTRAFGGTSSASPIVAGAVLSIQGVMNASGHGVLTPEQMRRLLVETSNAGGALVGAGIGGRPDLRRALADFDSVTIAVGGSGGSPFQLRCPQGQLLVGVRGRAGLFIDQLQAVCAFADGSDSSTASVGGTGGEAFARRCQDGRVVVGMRGRSGAFVDQLQLECAPSADPEDRRTTDTAGGEFGAVFGPVRCPEGRLAAGFKGRAGAYIDQLQLLCTTKPADATVDTPWTSRAVGGNGGVATTTKCGRGEVMAGVFVRSGAVIDAIAPRCVKTTAGGRWDGTPSNATVVGGSGGTATRLTCARDQAVSAISGRAGALVDRLRVRCSPLASASTVTDTSSLLGGAGGNGGAEFGRIECPARLAATGFAVRRGGVVDQLKLICGR</sequence>
<evidence type="ECO:0000313" key="7">
    <source>
        <dbReference type="Proteomes" id="UP001064632"/>
    </source>
</evidence>
<evidence type="ECO:0000259" key="5">
    <source>
        <dbReference type="Pfam" id="PF00082"/>
    </source>
</evidence>
<dbReference type="InterPro" id="IPR023828">
    <property type="entry name" value="Peptidase_S8_Ser-AS"/>
</dbReference>
<evidence type="ECO:0000256" key="4">
    <source>
        <dbReference type="PROSITE-ProRule" id="PRU01240"/>
    </source>
</evidence>
<dbReference type="Pfam" id="PF00082">
    <property type="entry name" value="Peptidase_S8"/>
    <property type="match status" value="1"/>
</dbReference>
<dbReference type="InterPro" id="IPR036852">
    <property type="entry name" value="Peptidase_S8/S53_dom_sf"/>
</dbReference>
<dbReference type="Proteomes" id="UP001064632">
    <property type="component" value="Chromosome"/>
</dbReference>
<dbReference type="RefSeq" id="WP_261693417.1">
    <property type="nucleotide sequence ID" value="NZ_CP104694.1"/>
</dbReference>
<comment type="caution">
    <text evidence="4">Lacks conserved residue(s) required for the propagation of feature annotation.</text>
</comment>
<evidence type="ECO:0000313" key="6">
    <source>
        <dbReference type="EMBL" id="UXI66433.1"/>
    </source>
</evidence>